<feature type="compositionally biased region" description="Polar residues" evidence="2">
    <location>
        <begin position="313"/>
        <end position="323"/>
    </location>
</feature>
<evidence type="ECO:0000256" key="1">
    <source>
        <dbReference type="SAM" id="Coils"/>
    </source>
</evidence>
<feature type="compositionally biased region" description="Acidic residues" evidence="2">
    <location>
        <begin position="531"/>
        <end position="543"/>
    </location>
</feature>
<sequence length="634" mass="71184">MAASKETSLPLRHLTGTFTHQRELTLKNSHLQQRWQELKERELIAQQNNRQLLQQFDEAQETLREMLTLTADMKTIRKEYERYLEESYPRWQQQLEEKNQSAQRQSMEDYLRSCLKNREERVSKYSADRPLYSKGHTTVSQQMAAPPNQYSQNHHMDYNRHGCPRLPYMQSSWQTHPQFQTARYPIRAQHQPQGYSHVPPFFPQHPDPFQHQQLASTPGHHHSRQNAPGWASVQPNQPCSLAAGAAGISACSEALWGQLYREEPPPEMEVTEEEVDTSQAPSSKRESRSGGSCRLSQELDIKPVRLSGGPAESSVSSRESCQGSKKKKRGTSQRSSLKSCSSQESSESSSAIVIAASTAAQDLGSEASSEKGRSSTSRRTRRSGGLTVGSPTAEKTSKESKGEDSGSHREESRSTTAELGSLIEETRIEKGSNQRQGDNSESCGEESGSQREEESGNIQIKIGNRGGDETEKQESNSSEQSNVEERDEEEPGRGDGEEDSGGTDNQADEEQDESDASEDDDAASERKNTTDEEEESGLEEESEDEKKGDDEDEDEDEKEESDSDDSIISPQQNRSKKMNIIPEGDQSQKQEEKDLKSAEKPKAICDNVEIFQVESDRSTKSDHPSDDEFDQFYE</sequence>
<gene>
    <name evidence="3" type="ORF">PBY51_015944</name>
</gene>
<keyword evidence="4" id="KW-1185">Reference proteome</keyword>
<feature type="compositionally biased region" description="Basic and acidic residues" evidence="2">
    <location>
        <begin position="614"/>
        <end position="626"/>
    </location>
</feature>
<evidence type="ECO:0000256" key="2">
    <source>
        <dbReference type="SAM" id="MobiDB-lite"/>
    </source>
</evidence>
<evidence type="ECO:0000313" key="4">
    <source>
        <dbReference type="Proteomes" id="UP001346869"/>
    </source>
</evidence>
<organism evidence="3 4">
    <name type="scientific">Eleginops maclovinus</name>
    <name type="common">Patagonian blennie</name>
    <name type="synonym">Eleginus maclovinus</name>
    <dbReference type="NCBI Taxonomy" id="56733"/>
    <lineage>
        <taxon>Eukaryota</taxon>
        <taxon>Metazoa</taxon>
        <taxon>Chordata</taxon>
        <taxon>Craniata</taxon>
        <taxon>Vertebrata</taxon>
        <taxon>Euteleostomi</taxon>
        <taxon>Actinopterygii</taxon>
        <taxon>Neopterygii</taxon>
        <taxon>Teleostei</taxon>
        <taxon>Neoteleostei</taxon>
        <taxon>Acanthomorphata</taxon>
        <taxon>Eupercaria</taxon>
        <taxon>Perciformes</taxon>
        <taxon>Notothenioidei</taxon>
        <taxon>Eleginopidae</taxon>
        <taxon>Eleginops</taxon>
    </lineage>
</organism>
<feature type="compositionally biased region" description="Acidic residues" evidence="2">
    <location>
        <begin position="550"/>
        <end position="565"/>
    </location>
</feature>
<feature type="compositionally biased region" description="Acidic residues" evidence="2">
    <location>
        <begin position="485"/>
        <end position="522"/>
    </location>
</feature>
<feature type="region of interest" description="Disordered" evidence="2">
    <location>
        <begin position="195"/>
        <end position="233"/>
    </location>
</feature>
<reference evidence="3 4" key="1">
    <citation type="journal article" date="2023" name="Genes (Basel)">
        <title>Chromosome-Level Genome Assembly and Circadian Gene Repertoire of the Patagonia Blennie Eleginops maclovinus-The Closest Ancestral Proxy of Antarctic Cryonotothenioids.</title>
        <authorList>
            <person name="Cheng C.C."/>
            <person name="Rivera-Colon A.G."/>
            <person name="Minhas B.F."/>
            <person name="Wilson L."/>
            <person name="Rayamajhi N."/>
            <person name="Vargas-Chacoff L."/>
            <person name="Catchen J.M."/>
        </authorList>
    </citation>
    <scope>NUCLEOTIDE SEQUENCE [LARGE SCALE GENOMIC DNA]</scope>
    <source>
        <strain evidence="3">JMC-PN-2008</strain>
    </source>
</reference>
<proteinExistence type="predicted"/>
<feature type="compositionally biased region" description="Acidic residues" evidence="2">
    <location>
        <begin position="265"/>
        <end position="276"/>
    </location>
</feature>
<protein>
    <submittedName>
        <fullName evidence="3">Uncharacterized protein</fullName>
    </submittedName>
</protein>
<feature type="region of interest" description="Disordered" evidence="2">
    <location>
        <begin position="265"/>
        <end position="634"/>
    </location>
</feature>
<dbReference type="Proteomes" id="UP001346869">
    <property type="component" value="Unassembled WGS sequence"/>
</dbReference>
<comment type="caution">
    <text evidence="3">The sequence shown here is derived from an EMBL/GenBank/DDBJ whole genome shotgun (WGS) entry which is preliminary data.</text>
</comment>
<dbReference type="EMBL" id="JAUZQC010000010">
    <property type="protein sequence ID" value="KAK5864726.1"/>
    <property type="molecule type" value="Genomic_DNA"/>
</dbReference>
<keyword evidence="1" id="KW-0175">Coiled coil</keyword>
<feature type="compositionally biased region" description="Low complexity" evidence="2">
    <location>
        <begin position="332"/>
        <end position="367"/>
    </location>
</feature>
<feature type="compositionally biased region" description="Basic and acidic residues" evidence="2">
    <location>
        <begin position="586"/>
        <end position="603"/>
    </location>
</feature>
<feature type="compositionally biased region" description="Basic and acidic residues" evidence="2">
    <location>
        <begin position="395"/>
        <end position="413"/>
    </location>
</feature>
<dbReference type="AlphaFoldDB" id="A0AAN7XPQ0"/>
<evidence type="ECO:0000313" key="3">
    <source>
        <dbReference type="EMBL" id="KAK5864726.1"/>
    </source>
</evidence>
<name>A0AAN7XPQ0_ELEMC</name>
<feature type="coiled-coil region" evidence="1">
    <location>
        <begin position="49"/>
        <end position="86"/>
    </location>
</feature>
<reference evidence="3 4" key="2">
    <citation type="journal article" date="2023" name="Mol. Biol. Evol.">
        <title>Genomics of Secondarily Temperate Adaptation in the Only Non-Antarctic Icefish.</title>
        <authorList>
            <person name="Rivera-Colon A.G."/>
            <person name="Rayamajhi N."/>
            <person name="Minhas B.F."/>
            <person name="Madrigal G."/>
            <person name="Bilyk K.T."/>
            <person name="Yoon V."/>
            <person name="Hune M."/>
            <person name="Gregory S."/>
            <person name="Cheng C.H.C."/>
            <person name="Catchen J.M."/>
        </authorList>
    </citation>
    <scope>NUCLEOTIDE SEQUENCE [LARGE SCALE GENOMIC DNA]</scope>
    <source>
        <strain evidence="3">JMC-PN-2008</strain>
    </source>
</reference>
<accession>A0AAN7XPQ0</accession>